<reference evidence="2" key="1">
    <citation type="submission" date="2016-10" db="EMBL/GenBank/DDBJ databases">
        <authorList>
            <person name="Varghese N."/>
            <person name="Submissions S."/>
        </authorList>
    </citation>
    <scope>NUCLEOTIDE SEQUENCE [LARGE SCALE GENOMIC DNA]</scope>
    <source>
        <strain evidence="2">DSM 21789</strain>
    </source>
</reference>
<evidence type="ECO:0000313" key="2">
    <source>
        <dbReference type="Proteomes" id="UP000199604"/>
    </source>
</evidence>
<evidence type="ECO:0000313" key="1">
    <source>
        <dbReference type="EMBL" id="SFB20812.1"/>
    </source>
</evidence>
<dbReference type="STRING" id="498292.SAMN05660845_2032"/>
<proteinExistence type="predicted"/>
<organism evidence="1 2">
    <name type="scientific">Flavobacterium swingsii</name>
    <dbReference type="NCBI Taxonomy" id="498292"/>
    <lineage>
        <taxon>Bacteria</taxon>
        <taxon>Pseudomonadati</taxon>
        <taxon>Bacteroidota</taxon>
        <taxon>Flavobacteriia</taxon>
        <taxon>Flavobacteriales</taxon>
        <taxon>Flavobacteriaceae</taxon>
        <taxon>Flavobacterium</taxon>
    </lineage>
</organism>
<dbReference type="OrthoDB" id="1100717at2"/>
<dbReference type="EMBL" id="FOJT01000005">
    <property type="protein sequence ID" value="SFB20812.1"/>
    <property type="molecule type" value="Genomic_DNA"/>
</dbReference>
<dbReference type="Pfam" id="PF13692">
    <property type="entry name" value="Glyco_trans_1_4"/>
    <property type="match status" value="1"/>
</dbReference>
<keyword evidence="2" id="KW-1185">Reference proteome</keyword>
<gene>
    <name evidence="1" type="ORF">SAMN05660845_2032</name>
</gene>
<dbReference type="RefSeq" id="WP_091476878.1">
    <property type="nucleotide sequence ID" value="NZ_FOJT01000005.1"/>
</dbReference>
<dbReference type="Gene3D" id="3.40.50.2000">
    <property type="entry name" value="Glycogen Phosphorylase B"/>
    <property type="match status" value="1"/>
</dbReference>
<accession>A0A1I0Z5X2</accession>
<dbReference type="SUPFAM" id="SSF53756">
    <property type="entry name" value="UDP-Glycosyltransferase/glycogen phosphorylase"/>
    <property type="match status" value="1"/>
</dbReference>
<sequence length="439" mass="52100">MKPKVLVISRDSWNDTNNSGNTLSNLFQCWESDKIANLYFRDEIPNNKVCTQYFKISESLLVRKILRKTKVAGLKFEKRLDETREVDNEIEYQKTEKKLYDFFRNNRWHIFLWARELLWFIGKWKSKELDNFLEEFSPDIIYSPSYDSFYMHSVLYYVQKKTKAKVVYFHCDDLVTYRQYSLSPWYWVNRFVLRKYMNKSIKMADLNYCIIDEQARVYSTIYRSEFKLLYKTGSFRVYPSVKKTILPINIVFTGNIIYGRINSILMLSEVLSIINRDEQKIKLQIYTANLIKDNIKVKLENNKAVELMGKVPYEEIPKILSNSDILLHVESFEKEQMLATSLSFSTKLVDYFEAAKPILAIGWEHSASINYLKENEIGITVSNKEQLHSELLKLIDNTNSLEEYAKKVWDFGNLNHNKNNVLKNFESDLIYLLDKKDYA</sequence>
<dbReference type="AlphaFoldDB" id="A0A1I0Z5X2"/>
<dbReference type="GO" id="GO:0016740">
    <property type="term" value="F:transferase activity"/>
    <property type="evidence" value="ECO:0007669"/>
    <property type="project" value="UniProtKB-KW"/>
</dbReference>
<dbReference type="Proteomes" id="UP000199604">
    <property type="component" value="Unassembled WGS sequence"/>
</dbReference>
<keyword evidence="1" id="KW-0808">Transferase</keyword>
<name>A0A1I0Z5X2_9FLAO</name>
<protein>
    <submittedName>
        <fullName evidence="1">Glycosyl transferases group 1</fullName>
    </submittedName>
</protein>